<name>A0ABT6JHE3_9GAMM</name>
<sequence length="299" mass="32238">MEATEMSSATLDERISASDSLEALREACADALACDGNPDGVAVGRALYRHLLRRAEHPRFRQWLDVYLGGLPAAYRSHLQQPDFLYYPGLPPVPWFDPGALSTLAALRERIPDVRCELAAFSNGQSMRPYVGQEAERDARWQGLAGRADWSSIHLLGGGDPVNSPLSGLPLTASLLGAAPLAQFPPHAPECFVSRLAPGVVLPEHFGLSNIKLTVHLPVDIPPEGCSITVAGVTRGWPHDDFLVFDDSFLHSAANRSGRPRTVLIFDIVHPMLESAEVAALAYAIQALDIVRKALAAAG</sequence>
<evidence type="ECO:0000313" key="6">
    <source>
        <dbReference type="Proteomes" id="UP001156831"/>
    </source>
</evidence>
<keyword evidence="3" id="KW-0560">Oxidoreductase</keyword>
<dbReference type="SUPFAM" id="SSF51197">
    <property type="entry name" value="Clavaminate synthase-like"/>
    <property type="match status" value="1"/>
</dbReference>
<dbReference type="RefSeq" id="WP_280600531.1">
    <property type="nucleotide sequence ID" value="NZ_JARXRN010000020.1"/>
</dbReference>
<dbReference type="Pfam" id="PF05118">
    <property type="entry name" value="Asp_Arg_Hydrox"/>
    <property type="match status" value="1"/>
</dbReference>
<accession>A0ABT6JHE3</accession>
<dbReference type="PANTHER" id="PTHR46332">
    <property type="entry name" value="ASPARTATE BETA-HYDROXYLASE DOMAIN-CONTAINING PROTEIN 2"/>
    <property type="match status" value="1"/>
</dbReference>
<dbReference type="InterPro" id="IPR027443">
    <property type="entry name" value="IPNS-like_sf"/>
</dbReference>
<keyword evidence="2" id="KW-0223">Dioxygenase</keyword>
<feature type="domain" description="Aspartyl/asparaginy/proline hydroxylase" evidence="4">
    <location>
        <begin position="111"/>
        <end position="271"/>
    </location>
</feature>
<proteinExistence type="inferred from homology"/>
<evidence type="ECO:0000313" key="5">
    <source>
        <dbReference type="EMBL" id="MDH5830074.1"/>
    </source>
</evidence>
<evidence type="ECO:0000256" key="3">
    <source>
        <dbReference type="ARBA" id="ARBA00023002"/>
    </source>
</evidence>
<dbReference type="Gene3D" id="2.60.120.330">
    <property type="entry name" value="B-lactam Antibiotic, Isopenicillin N Synthase, Chain"/>
    <property type="match status" value="1"/>
</dbReference>
<dbReference type="InterPro" id="IPR007803">
    <property type="entry name" value="Asp/Arg/Pro-Hydrxlase"/>
</dbReference>
<gene>
    <name evidence="5" type="ORF">QFW80_06020</name>
</gene>
<comment type="similarity">
    <text evidence="1">Belongs to the aspartyl/asparaginyl beta-hydroxylase family.</text>
</comment>
<evidence type="ECO:0000256" key="1">
    <source>
        <dbReference type="ARBA" id="ARBA00007730"/>
    </source>
</evidence>
<comment type="caution">
    <text evidence="5">The sequence shown here is derived from an EMBL/GenBank/DDBJ whole genome shotgun (WGS) entry which is preliminary data.</text>
</comment>
<dbReference type="EMBL" id="JARXRN010000020">
    <property type="protein sequence ID" value="MDH5830074.1"/>
    <property type="molecule type" value="Genomic_DNA"/>
</dbReference>
<keyword evidence="6" id="KW-1185">Reference proteome</keyword>
<reference evidence="5 6" key="1">
    <citation type="submission" date="2023-04" db="EMBL/GenBank/DDBJ databases">
        <title>Luteimonas sp. M1R5S18.</title>
        <authorList>
            <person name="Sun J.-Q."/>
        </authorList>
    </citation>
    <scope>NUCLEOTIDE SEQUENCE [LARGE SCALE GENOMIC DNA]</scope>
    <source>
        <strain evidence="5 6">M1R5S18</strain>
    </source>
</reference>
<dbReference type="PANTHER" id="PTHR46332:SF5">
    <property type="entry name" value="ASPARTATE BETA-HYDROXYLASE DOMAIN CONTAINING 2"/>
    <property type="match status" value="1"/>
</dbReference>
<organism evidence="5 6">
    <name type="scientific">Luteimonas rhizosphaericola</name>
    <dbReference type="NCBI Taxonomy" id="3042024"/>
    <lineage>
        <taxon>Bacteria</taxon>
        <taxon>Pseudomonadati</taxon>
        <taxon>Pseudomonadota</taxon>
        <taxon>Gammaproteobacteria</taxon>
        <taxon>Lysobacterales</taxon>
        <taxon>Lysobacteraceae</taxon>
        <taxon>Luteimonas</taxon>
    </lineage>
</organism>
<protein>
    <submittedName>
        <fullName evidence="5">Aspartyl/asparaginyl beta-hydroxylase domain-containing protein</fullName>
    </submittedName>
</protein>
<dbReference type="InterPro" id="IPR051821">
    <property type="entry name" value="Asp/Asn_beta-hydroxylase"/>
</dbReference>
<dbReference type="Proteomes" id="UP001156831">
    <property type="component" value="Unassembled WGS sequence"/>
</dbReference>
<evidence type="ECO:0000259" key="4">
    <source>
        <dbReference type="Pfam" id="PF05118"/>
    </source>
</evidence>
<evidence type="ECO:0000256" key="2">
    <source>
        <dbReference type="ARBA" id="ARBA00022964"/>
    </source>
</evidence>